<name>A0A3E1Y423_9BACT</name>
<dbReference type="AlphaFoldDB" id="A0A3E1Y423"/>
<evidence type="ECO:0000313" key="1">
    <source>
        <dbReference type="EMBL" id="RFS19428.1"/>
    </source>
</evidence>
<organism evidence="1 2">
    <name type="scientific">Chitinophaga silvatica</name>
    <dbReference type="NCBI Taxonomy" id="2282649"/>
    <lineage>
        <taxon>Bacteria</taxon>
        <taxon>Pseudomonadati</taxon>
        <taxon>Bacteroidota</taxon>
        <taxon>Chitinophagia</taxon>
        <taxon>Chitinophagales</taxon>
        <taxon>Chitinophagaceae</taxon>
        <taxon>Chitinophaga</taxon>
    </lineage>
</organism>
<proteinExistence type="predicted"/>
<dbReference type="Gene3D" id="1.10.10.2250">
    <property type="match status" value="1"/>
</dbReference>
<sequence length="219" mass="26059">MGNENFELPVEAEWQCHPEAKKLFGELDFQLKDGMHFQLMDGQYGFFRFLEENERSLRTYYHHYFGMSLCCSGEGMLRYYFLDFNDAGKAKVDYEHRDLIKNEYIIIGFLVYKIIFIDQNIELSSISLLQDTIRKDYEEMKTDLYRLIAKAKKQNATTMNDRIMDDTILKALKEFNKIGWVSLDEDTFDPNPSFHRIHSIYGEYIKDIDNLIKIYPNND</sequence>
<comment type="caution">
    <text evidence="1">The sequence shown here is derived from an EMBL/GenBank/DDBJ whole genome shotgun (WGS) entry which is preliminary data.</text>
</comment>
<protein>
    <submittedName>
        <fullName evidence="1">Uncharacterized protein</fullName>
    </submittedName>
</protein>
<evidence type="ECO:0000313" key="2">
    <source>
        <dbReference type="Proteomes" id="UP000260644"/>
    </source>
</evidence>
<reference evidence="1 2" key="1">
    <citation type="submission" date="2018-07" db="EMBL/GenBank/DDBJ databases">
        <title>Chitinophaga K2CV101002-2 sp. nov., isolated from a monsoon evergreen broad-leaved forest soil.</title>
        <authorList>
            <person name="Lv Y."/>
        </authorList>
    </citation>
    <scope>NUCLEOTIDE SEQUENCE [LARGE SCALE GENOMIC DNA]</scope>
    <source>
        <strain evidence="1 2">GDMCC 1.1288</strain>
    </source>
</reference>
<gene>
    <name evidence="1" type="ORF">DVR12_22600</name>
</gene>
<dbReference type="InterPro" id="IPR042038">
    <property type="entry name" value="MukE_N"/>
</dbReference>
<dbReference type="OrthoDB" id="1362255at2"/>
<accession>A0A3E1Y423</accession>
<keyword evidence="2" id="KW-1185">Reference proteome</keyword>
<dbReference type="Proteomes" id="UP000260644">
    <property type="component" value="Unassembled WGS sequence"/>
</dbReference>
<dbReference type="RefSeq" id="WP_116978083.1">
    <property type="nucleotide sequence ID" value="NZ_QPMM01000013.1"/>
</dbReference>
<dbReference type="InterPro" id="IPR053841">
    <property type="entry name" value="MksE"/>
</dbReference>
<dbReference type="EMBL" id="QPMM01000013">
    <property type="protein sequence ID" value="RFS19428.1"/>
    <property type="molecule type" value="Genomic_DNA"/>
</dbReference>
<dbReference type="Pfam" id="PF21980">
    <property type="entry name" value="MksE"/>
    <property type="match status" value="1"/>
</dbReference>